<organism evidence="4">
    <name type="scientific">hydrothermal vent metagenome</name>
    <dbReference type="NCBI Taxonomy" id="652676"/>
    <lineage>
        <taxon>unclassified sequences</taxon>
        <taxon>metagenomes</taxon>
        <taxon>ecological metagenomes</taxon>
    </lineage>
</organism>
<feature type="domain" description="HTH-type transcriptional regulator MT1864/Rv1816-like C-terminal" evidence="3">
    <location>
        <begin position="24"/>
        <end position="109"/>
    </location>
</feature>
<evidence type="ECO:0000259" key="3">
    <source>
        <dbReference type="Pfam" id="PF13305"/>
    </source>
</evidence>
<dbReference type="Gene3D" id="1.10.357.10">
    <property type="entry name" value="Tetracycline Repressor, domain 2"/>
    <property type="match status" value="1"/>
</dbReference>
<dbReference type="InterPro" id="IPR025996">
    <property type="entry name" value="MT1864/Rv1816-like_C"/>
</dbReference>
<reference evidence="4" key="1">
    <citation type="submission" date="2015-10" db="EMBL/GenBank/DDBJ databases">
        <authorList>
            <person name="Gilbert D.G."/>
        </authorList>
    </citation>
    <scope>NUCLEOTIDE SEQUENCE</scope>
</reference>
<dbReference type="InterPro" id="IPR036271">
    <property type="entry name" value="Tet_transcr_reg_TetR-rel_C_sf"/>
</dbReference>
<name>A0A160U025_9ZZZZ</name>
<sequence>MKLSDTFRDALSKTPAGIDAFEVMGRTYVRFAIDNPSLFRLMMTKAPRAEVLQPNQAKETGAFAMLSNTLGDVLPKDTPPELQMVKRLQAWSIVHGLSMLILDGQLPDDEKMIAAVVSRSFL</sequence>
<dbReference type="Pfam" id="PF13305">
    <property type="entry name" value="TetR_C_33"/>
    <property type="match status" value="1"/>
</dbReference>
<gene>
    <name evidence="4" type="ORF">MGWOODY_Hyp635</name>
</gene>
<dbReference type="AlphaFoldDB" id="A0A160U025"/>
<protein>
    <submittedName>
        <fullName evidence="4">Transcriptional regulator, TetR family</fullName>
    </submittedName>
</protein>
<keyword evidence="1" id="KW-0805">Transcription regulation</keyword>
<dbReference type="EMBL" id="CZQD01000040">
    <property type="protein sequence ID" value="CUS57410.1"/>
    <property type="molecule type" value="Genomic_DNA"/>
</dbReference>
<evidence type="ECO:0000313" key="4">
    <source>
        <dbReference type="EMBL" id="CUS57410.1"/>
    </source>
</evidence>
<evidence type="ECO:0000256" key="1">
    <source>
        <dbReference type="ARBA" id="ARBA00023015"/>
    </source>
</evidence>
<proteinExistence type="predicted"/>
<dbReference type="SUPFAM" id="SSF48498">
    <property type="entry name" value="Tetracyclin repressor-like, C-terminal domain"/>
    <property type="match status" value="1"/>
</dbReference>
<keyword evidence="2" id="KW-0804">Transcription</keyword>
<accession>A0A160U025</accession>
<evidence type="ECO:0000256" key="2">
    <source>
        <dbReference type="ARBA" id="ARBA00023163"/>
    </source>
</evidence>